<evidence type="ECO:0000256" key="1">
    <source>
        <dbReference type="SAM" id="MobiDB-lite"/>
    </source>
</evidence>
<protein>
    <recommendedName>
        <fullName evidence="2">XAC0095-like domain-containing protein</fullName>
    </recommendedName>
</protein>
<dbReference type="NCBIfam" id="NF047335">
    <property type="entry name" value="T3SS_XAC0095"/>
    <property type="match status" value="1"/>
</dbReference>
<dbReference type="InterPro" id="IPR058099">
    <property type="entry name" value="T3SS_XAC0095_dom"/>
</dbReference>
<feature type="region of interest" description="Disordered" evidence="1">
    <location>
        <begin position="80"/>
        <end position="107"/>
    </location>
</feature>
<dbReference type="EMBL" id="SAWZ01000007">
    <property type="protein sequence ID" value="RXR03475.1"/>
    <property type="molecule type" value="Genomic_DNA"/>
</dbReference>
<accession>A0A4Q1JSZ8</accession>
<proteinExistence type="predicted"/>
<keyword evidence="4" id="KW-1185">Reference proteome</keyword>
<dbReference type="RefSeq" id="WP_129471787.1">
    <property type="nucleotide sequence ID" value="NZ_SAWZ01000007.1"/>
</dbReference>
<evidence type="ECO:0000259" key="2">
    <source>
        <dbReference type="Pfam" id="PF26642"/>
    </source>
</evidence>
<dbReference type="OrthoDB" id="5948193at2"/>
<reference evidence="3 4" key="1">
    <citation type="submission" date="2019-01" db="EMBL/GenBank/DDBJ databases">
        <title>Pseudoxanthomonas composti sp. nov., isolated from compost.</title>
        <authorList>
            <person name="Yang G."/>
        </authorList>
    </citation>
    <scope>NUCLEOTIDE SEQUENCE [LARGE SCALE GENOMIC DNA]</scope>
    <source>
        <strain evidence="3 4">GSS15</strain>
    </source>
</reference>
<evidence type="ECO:0000313" key="3">
    <source>
        <dbReference type="EMBL" id="RXR03475.1"/>
    </source>
</evidence>
<organism evidence="3 4">
    <name type="scientific">Pseudoxanthomonas composti</name>
    <dbReference type="NCBI Taxonomy" id="2137479"/>
    <lineage>
        <taxon>Bacteria</taxon>
        <taxon>Pseudomonadati</taxon>
        <taxon>Pseudomonadota</taxon>
        <taxon>Gammaproteobacteria</taxon>
        <taxon>Lysobacterales</taxon>
        <taxon>Lysobacteraceae</taxon>
        <taxon>Pseudoxanthomonas</taxon>
    </lineage>
</organism>
<feature type="domain" description="XAC0095-like" evidence="2">
    <location>
        <begin position="12"/>
        <end position="77"/>
    </location>
</feature>
<evidence type="ECO:0000313" key="4">
    <source>
        <dbReference type="Proteomes" id="UP000289784"/>
    </source>
</evidence>
<gene>
    <name evidence="3" type="ORF">EPA99_13665</name>
</gene>
<comment type="caution">
    <text evidence="3">The sequence shown here is derived from an EMBL/GenBank/DDBJ whole genome shotgun (WGS) entry which is preliminary data.</text>
</comment>
<name>A0A4Q1JSZ8_9GAMM</name>
<dbReference type="Proteomes" id="UP000289784">
    <property type="component" value="Unassembled WGS sequence"/>
</dbReference>
<dbReference type="AlphaFoldDB" id="A0A4Q1JSZ8"/>
<sequence>MAEYTFGNQDGEGYFLPAESQQRLTQIRHHIHFLAGLATQHRAGETEEAAPMLDETDLTFCLKQLTGQLDLVIKAASPLESSHANQAPRDSLEAGGEGDGEATSGFDSAGDASARAYAMRANDQRLTLGLTLDQFDKLHQLIASIKAFGDAVYADAATDFAAGTVSTLGHTIFNHALEANDLLAEIEAQALTHGPARHSVKEAHAVYGAQPLFPVARPESVTLSRRMPQSGFDGPALH</sequence>
<dbReference type="Pfam" id="PF26642">
    <property type="entry name" value="XAC0095_dom"/>
    <property type="match status" value="1"/>
</dbReference>